<dbReference type="Proteomes" id="UP000557566">
    <property type="component" value="Unassembled WGS sequence"/>
</dbReference>
<name>A0A8H4PP69_9HYPO</name>
<protein>
    <recommendedName>
        <fullName evidence="1">Helitron helicase-like domain-containing protein</fullName>
    </recommendedName>
</protein>
<accession>A0A8H4PP69</accession>
<dbReference type="AlphaFoldDB" id="A0A8H4PP69"/>
<dbReference type="EMBL" id="JAAVMX010000007">
    <property type="protein sequence ID" value="KAF4506485.1"/>
    <property type="molecule type" value="Genomic_DNA"/>
</dbReference>
<proteinExistence type="predicted"/>
<sequence length="82" mass="9981">MFLTNSAADLHWHRLQRFMPRFDEWLRAEHQSKFAIAGVNLRNNPHIAAYHFHQRYTSFLKRVKFGVTDYWFRCAKRSRAVE</sequence>
<organism evidence="2 3">
    <name type="scientific">Ophiocordyceps sinensis</name>
    <dbReference type="NCBI Taxonomy" id="72228"/>
    <lineage>
        <taxon>Eukaryota</taxon>
        <taxon>Fungi</taxon>
        <taxon>Dikarya</taxon>
        <taxon>Ascomycota</taxon>
        <taxon>Pezizomycotina</taxon>
        <taxon>Sordariomycetes</taxon>
        <taxon>Hypocreomycetidae</taxon>
        <taxon>Hypocreales</taxon>
        <taxon>Ophiocordycipitaceae</taxon>
        <taxon>Ophiocordyceps</taxon>
    </lineage>
</organism>
<dbReference type="Pfam" id="PF14214">
    <property type="entry name" value="Helitron_like_N"/>
    <property type="match status" value="1"/>
</dbReference>
<evidence type="ECO:0000313" key="3">
    <source>
        <dbReference type="Proteomes" id="UP000557566"/>
    </source>
</evidence>
<feature type="domain" description="Helitron helicase-like" evidence="1">
    <location>
        <begin position="1"/>
        <end position="73"/>
    </location>
</feature>
<keyword evidence="3" id="KW-1185">Reference proteome</keyword>
<gene>
    <name evidence="2" type="ORF">G6O67_006566</name>
</gene>
<dbReference type="OrthoDB" id="5153853at2759"/>
<dbReference type="InterPro" id="IPR025476">
    <property type="entry name" value="Helitron_helicase-like"/>
</dbReference>
<evidence type="ECO:0000259" key="1">
    <source>
        <dbReference type="Pfam" id="PF14214"/>
    </source>
</evidence>
<reference evidence="2 3" key="1">
    <citation type="journal article" date="2020" name="Genome Biol. Evol.">
        <title>A new high-quality draft genome assembly of the Chinese cordyceps Ophiocordyceps sinensis.</title>
        <authorList>
            <person name="Shu R."/>
            <person name="Zhang J."/>
            <person name="Meng Q."/>
            <person name="Zhang H."/>
            <person name="Zhou G."/>
            <person name="Li M."/>
            <person name="Wu P."/>
            <person name="Zhao Y."/>
            <person name="Chen C."/>
            <person name="Qin Q."/>
        </authorList>
    </citation>
    <scope>NUCLEOTIDE SEQUENCE [LARGE SCALE GENOMIC DNA]</scope>
    <source>
        <strain evidence="2 3">IOZ07</strain>
    </source>
</reference>
<evidence type="ECO:0000313" key="2">
    <source>
        <dbReference type="EMBL" id="KAF4506485.1"/>
    </source>
</evidence>
<comment type="caution">
    <text evidence="2">The sequence shown here is derived from an EMBL/GenBank/DDBJ whole genome shotgun (WGS) entry which is preliminary data.</text>
</comment>